<organism evidence="1 2">
    <name type="scientific">Methanoculleus frigidifontis</name>
    <dbReference type="NCBI Taxonomy" id="2584085"/>
    <lineage>
        <taxon>Archaea</taxon>
        <taxon>Methanobacteriati</taxon>
        <taxon>Methanobacteriota</taxon>
        <taxon>Stenosarchaea group</taxon>
        <taxon>Methanomicrobia</taxon>
        <taxon>Methanomicrobiales</taxon>
        <taxon>Methanomicrobiaceae</taxon>
        <taxon>Methanoculleus</taxon>
    </lineage>
</organism>
<keyword evidence="2" id="KW-1185">Reference proteome</keyword>
<dbReference type="Proteomes" id="UP001168338">
    <property type="component" value="Unassembled WGS sequence"/>
</dbReference>
<accession>A0ABT8M6T5</accession>
<gene>
    <name evidence="1" type="ORF">FGU65_01575</name>
</gene>
<dbReference type="RefSeq" id="WP_301662642.1">
    <property type="nucleotide sequence ID" value="NZ_VCYH01000001.1"/>
</dbReference>
<dbReference type="EMBL" id="VCYH01000001">
    <property type="protein sequence ID" value="MDN7023599.1"/>
    <property type="molecule type" value="Genomic_DNA"/>
</dbReference>
<proteinExistence type="predicted"/>
<evidence type="ECO:0000313" key="1">
    <source>
        <dbReference type="EMBL" id="MDN7023599.1"/>
    </source>
</evidence>
<evidence type="ECO:0000313" key="2">
    <source>
        <dbReference type="Proteomes" id="UP001168338"/>
    </source>
</evidence>
<sequence length="322" mass="35444">MTDNARVVAEFPYEAFRRSLGAFLKIDTDYFVSVRLDAGLEEKQGLRPLAMISHPVGGGHEVFLASPLCPAPDGNEIPLEETVYHVPLSHMGRCLCKSAETVKVWIRGGEAPQVGVSVDDAGPAWEYAHAGFGGWAPHTDPGRGYDDGYLRDRIVTEISPAALQDFLKAVYTLGHTEEIFVLRRPAWVRDGGGRPARALLFTVPASGTSFLGLTAPYAGNPSPAYDVNGVEVIRVPCVLAVLIADSSLPLRIGFSSSEGVYVRVDHDRGTFRECLRYFRRYPYRDSLPPLDRVGEAILDFMLQKEEIFGRFDAAAARYLPKE</sequence>
<name>A0ABT8M6T5_9EURY</name>
<reference evidence="1" key="1">
    <citation type="submission" date="2019-05" db="EMBL/GenBank/DDBJ databases">
        <title>Methanoculleus sp. FWC-SCC1, a methanogenic archaeon isolated from deep marine cold seep.</title>
        <authorList>
            <person name="Chen Y.-W."/>
            <person name="Chen S.-C."/>
            <person name="Teng N.-H."/>
            <person name="Lai M.-C."/>
        </authorList>
    </citation>
    <scope>NUCLEOTIDE SEQUENCE</scope>
    <source>
        <strain evidence="1">FWC-SCC1</strain>
    </source>
</reference>
<comment type="caution">
    <text evidence="1">The sequence shown here is derived from an EMBL/GenBank/DDBJ whole genome shotgun (WGS) entry which is preliminary data.</text>
</comment>
<protein>
    <submittedName>
        <fullName evidence="1">Uncharacterized protein</fullName>
    </submittedName>
</protein>